<keyword evidence="1 2" id="KW-0732">Signal</keyword>
<evidence type="ECO:0000259" key="3">
    <source>
        <dbReference type="Pfam" id="PF12849"/>
    </source>
</evidence>
<proteinExistence type="predicted"/>
<gene>
    <name evidence="4" type="ORF">AC812_07155</name>
</gene>
<dbReference type="Pfam" id="PF12849">
    <property type="entry name" value="PBP_like_2"/>
    <property type="match status" value="1"/>
</dbReference>
<dbReference type="OrthoDB" id="9790048at2"/>
<dbReference type="PROSITE" id="PS51257">
    <property type="entry name" value="PROKAR_LIPOPROTEIN"/>
    <property type="match status" value="1"/>
</dbReference>
<organism evidence="4 5">
    <name type="scientific">Bellilinea caldifistulae</name>
    <dbReference type="NCBI Taxonomy" id="360411"/>
    <lineage>
        <taxon>Bacteria</taxon>
        <taxon>Bacillati</taxon>
        <taxon>Chloroflexota</taxon>
        <taxon>Anaerolineae</taxon>
        <taxon>Anaerolineales</taxon>
        <taxon>Anaerolineaceae</taxon>
        <taxon>Bellilinea</taxon>
    </lineage>
</organism>
<dbReference type="PATRIC" id="fig|360411.5.peg.1557"/>
<evidence type="ECO:0000313" key="4">
    <source>
        <dbReference type="EMBL" id="KPL76418.1"/>
    </source>
</evidence>
<dbReference type="RefSeq" id="WP_061919544.1">
    <property type="nucleotide sequence ID" value="NZ_DF967971.1"/>
</dbReference>
<dbReference type="Gene3D" id="3.40.190.10">
    <property type="entry name" value="Periplasmic binding protein-like II"/>
    <property type="match status" value="2"/>
</dbReference>
<dbReference type="InterPro" id="IPR018247">
    <property type="entry name" value="EF_Hand_1_Ca_BS"/>
</dbReference>
<accession>A0A0N8GMW3</accession>
<protein>
    <recommendedName>
        <fullName evidence="3">PBP domain-containing protein</fullName>
    </recommendedName>
</protein>
<name>A0A0N8GMW3_9CHLR</name>
<dbReference type="STRING" id="360411.AC812_07155"/>
<sequence>MIRKINPIPRWVLSVLLTSLLLTGCGSSSPKQETIAVSGAFALYPLMTQWADAYQKNNPGVRIDVTAGGAGKGVSDTLAGAVDIGMVSRELSPEELNQGAFPIAVARDAVFGTLNAANPYLDQILQKGFNPQILAGIYITGEITTWGEVLGMPEITDQIRVFTRSDSAGAAEMWALYIAGKKQSDLLGIGVNSDPGILEAVIRDSLAIGYNNLNYVFDAETQKPVSGVVIMPLDLNGNGFIDPDEIFTDKSAARQAVADGRYPSPPARDLYIITKGNPSGSVRDFIHWILNEGQAYVEPNGYIPLNPDRIQEMRARLDDQP</sequence>
<feature type="signal peptide" evidence="2">
    <location>
        <begin position="1"/>
        <end position="28"/>
    </location>
</feature>
<dbReference type="Proteomes" id="UP000050514">
    <property type="component" value="Unassembled WGS sequence"/>
</dbReference>
<dbReference type="EMBL" id="LGHJ01000012">
    <property type="protein sequence ID" value="KPL76418.1"/>
    <property type="molecule type" value="Genomic_DNA"/>
</dbReference>
<evidence type="ECO:0000313" key="5">
    <source>
        <dbReference type="Proteomes" id="UP000050514"/>
    </source>
</evidence>
<dbReference type="InterPro" id="IPR050811">
    <property type="entry name" value="Phosphate_ABC_transporter"/>
</dbReference>
<dbReference type="PROSITE" id="PS00018">
    <property type="entry name" value="EF_HAND_1"/>
    <property type="match status" value="1"/>
</dbReference>
<comment type="caution">
    <text evidence="4">The sequence shown here is derived from an EMBL/GenBank/DDBJ whole genome shotgun (WGS) entry which is preliminary data.</text>
</comment>
<keyword evidence="5" id="KW-1185">Reference proteome</keyword>
<dbReference type="AlphaFoldDB" id="A0A0N8GMW3"/>
<feature type="domain" description="PBP" evidence="3">
    <location>
        <begin position="28"/>
        <end position="291"/>
    </location>
</feature>
<reference evidence="4 5" key="1">
    <citation type="submission" date="2015-07" db="EMBL/GenBank/DDBJ databases">
        <title>Draft genome of Bellilinea caldifistulae DSM 17877.</title>
        <authorList>
            <person name="Hemp J."/>
            <person name="Ward L.M."/>
            <person name="Pace L.A."/>
            <person name="Fischer W.W."/>
        </authorList>
    </citation>
    <scope>NUCLEOTIDE SEQUENCE [LARGE SCALE GENOMIC DNA]</scope>
    <source>
        <strain evidence="4 5">GOMI-1</strain>
    </source>
</reference>
<dbReference type="PANTHER" id="PTHR30570">
    <property type="entry name" value="PERIPLASMIC PHOSPHATE BINDING COMPONENT OF PHOSPHATE ABC TRANSPORTER"/>
    <property type="match status" value="1"/>
</dbReference>
<dbReference type="SUPFAM" id="SSF53850">
    <property type="entry name" value="Periplasmic binding protein-like II"/>
    <property type="match status" value="1"/>
</dbReference>
<dbReference type="InterPro" id="IPR024370">
    <property type="entry name" value="PBP_domain"/>
</dbReference>
<evidence type="ECO:0000256" key="1">
    <source>
        <dbReference type="ARBA" id="ARBA00022729"/>
    </source>
</evidence>
<feature type="chain" id="PRO_5006025808" description="PBP domain-containing protein" evidence="2">
    <location>
        <begin position="29"/>
        <end position="321"/>
    </location>
</feature>
<evidence type="ECO:0000256" key="2">
    <source>
        <dbReference type="SAM" id="SignalP"/>
    </source>
</evidence>
<dbReference type="PANTHER" id="PTHR30570:SF1">
    <property type="entry name" value="PHOSPHATE-BINDING PROTEIN PSTS"/>
    <property type="match status" value="1"/>
</dbReference>